<keyword evidence="11 16" id="KW-0012">Acyltransferase</keyword>
<evidence type="ECO:0000259" key="18">
    <source>
        <dbReference type="PROSITE" id="PS51554"/>
    </source>
</evidence>
<evidence type="ECO:0000256" key="3">
    <source>
        <dbReference type="ARBA" id="ARBA00008375"/>
    </source>
</evidence>
<evidence type="ECO:0000313" key="20">
    <source>
        <dbReference type="Proteomes" id="UP000424490"/>
    </source>
</evidence>
<comment type="pathway">
    <text evidence="2 16">Fermentation; pyruvate fermentation; formate from pyruvate: step 1/1.</text>
</comment>
<dbReference type="PIRSF" id="PIRSF000379">
    <property type="entry name" value="For_Ac_trans_1"/>
    <property type="match status" value="1"/>
</dbReference>
<dbReference type="Pfam" id="PF01228">
    <property type="entry name" value="Gly_radical"/>
    <property type="match status" value="1"/>
</dbReference>
<evidence type="ECO:0000256" key="10">
    <source>
        <dbReference type="ARBA" id="ARBA00023277"/>
    </source>
</evidence>
<evidence type="ECO:0000256" key="1">
    <source>
        <dbReference type="ARBA" id="ARBA00004496"/>
    </source>
</evidence>
<proteinExistence type="inferred from homology"/>
<evidence type="ECO:0000256" key="14">
    <source>
        <dbReference type="PIRSR" id="PIRSR000379-1"/>
    </source>
</evidence>
<comment type="subunit">
    <text evidence="16">Homodimer.</text>
</comment>
<comment type="catalytic activity">
    <reaction evidence="13 16">
        <text>formate + acetyl-CoA = pyruvate + CoA</text>
        <dbReference type="Rhea" id="RHEA:11844"/>
        <dbReference type="ChEBI" id="CHEBI:15361"/>
        <dbReference type="ChEBI" id="CHEBI:15740"/>
        <dbReference type="ChEBI" id="CHEBI:57287"/>
        <dbReference type="ChEBI" id="CHEBI:57288"/>
        <dbReference type="EC" id="2.3.1.54"/>
    </reaction>
</comment>
<evidence type="ECO:0000256" key="4">
    <source>
        <dbReference type="ARBA" id="ARBA00013214"/>
    </source>
</evidence>
<evidence type="ECO:0000256" key="12">
    <source>
        <dbReference type="ARBA" id="ARBA00031063"/>
    </source>
</evidence>
<reference evidence="19 20" key="1">
    <citation type="submission" date="2019-11" db="EMBL/GenBank/DDBJ databases">
        <title>FDA dAtabase for Regulatory Grade micrObial Sequences (FDA-ARGOS): Supporting development and validation of Infectious Disease Dx tests.</title>
        <authorList>
            <person name="Stonesifer R."/>
            <person name="Tallon L."/>
            <person name="Sadzewicz L."/>
            <person name="Vavikolanu K."/>
            <person name="Mehta A."/>
            <person name="Aluvathingal J."/>
            <person name="Nadendla S."/>
            <person name="Myers T."/>
            <person name="Yan Y."/>
            <person name="Sichtig H."/>
        </authorList>
    </citation>
    <scope>NUCLEOTIDE SEQUENCE [LARGE SCALE GENOMIC DNA]</scope>
    <source>
        <strain evidence="19 20">FDAARGOS_732</strain>
    </source>
</reference>
<keyword evidence="8 16" id="KW-0808">Transferase</keyword>
<evidence type="ECO:0000256" key="15">
    <source>
        <dbReference type="PROSITE-ProRule" id="PRU00493"/>
    </source>
</evidence>
<dbReference type="GO" id="GO:0006006">
    <property type="term" value="P:glucose metabolic process"/>
    <property type="evidence" value="ECO:0007669"/>
    <property type="project" value="UniProtKB-UniRule"/>
</dbReference>
<dbReference type="Gene3D" id="3.20.70.20">
    <property type="match status" value="1"/>
</dbReference>
<evidence type="ECO:0000259" key="17">
    <source>
        <dbReference type="PROSITE" id="PS51149"/>
    </source>
</evidence>
<feature type="domain" description="PFL" evidence="18">
    <location>
        <begin position="3"/>
        <end position="618"/>
    </location>
</feature>
<dbReference type="EC" id="2.3.1.54" evidence="4 16"/>
<evidence type="ECO:0000256" key="7">
    <source>
        <dbReference type="ARBA" id="ARBA00022526"/>
    </source>
</evidence>
<comment type="caution">
    <text evidence="15">Lacks conserved residue(s) required for the propagation of feature annotation.</text>
</comment>
<evidence type="ECO:0000256" key="8">
    <source>
        <dbReference type="ARBA" id="ARBA00022679"/>
    </source>
</evidence>
<dbReference type="InterPro" id="IPR004184">
    <property type="entry name" value="PFL_dom"/>
</dbReference>
<dbReference type="PANTHER" id="PTHR30191:SF0">
    <property type="entry name" value="FORMATE ACETYLTRANSFERASE 1"/>
    <property type="match status" value="1"/>
</dbReference>
<sequence length="701" mass="78317">MTTADQKAWEGFVKGNWCDEIDVRDFIQLNYTPYEGDASFLAGPTEKTLRVWNTLEEKYLSEERKVRILDIDTDTPADIDAFKPGYICEDDNVIVGLQTDAPLKRAMMPNGGWRMVETAIHEAGMEYNPEVKKIFTKYRKTHNDAVFDIYTPRIRAARSSHIITGLPDAYGRGRIIGDYRRVALYGVDHLIAEKEKDKDRYANEPFSEHWARYREEHSEQIKALKKLKNLAQSYGYDISGPATNAHEAVQWTYFGYLASVKSQDGAAMSIGRLSGFFDVYFERDLKNGTLDESGAQEIIDALVIKLRITRFLRTIAYDQIFSGDPYWATWSDAGFGDDGRTLVTKTSFRLLQTLVNLGPAPEPNITIFWDENLPRGYKEFCALISIDTSSIQYESDPQIRAHWGDDAAIACCVSPMKVGKQMQFFGARVNAAKALLYAINGGRDEMSGKQVMEGYEPVQGDGPLDFDDVWKRYEEMLDWVVGTYVEALNIIHYCHDRYAYESIEMALHDSEIIRTMGCGIAGLSIVADSLAAIKYAKVYPIRDETGLVVDYRTEGDFPTYGNDDDRADDIAATVVHTVMDKIRAIPMYRDAIPTQSVLTITSNVVYGKATGSFPSGHQKGTPFAPGANPENGIDTHGMVASMLSVGKLDYNDALDGISLTNTITPQGLGRSKEEQIQNLVGILDAGFVPDDSCAYDGTKGY</sequence>
<dbReference type="PROSITE" id="PS51149">
    <property type="entry name" value="GLY_RADICAL_2"/>
    <property type="match status" value="1"/>
</dbReference>
<keyword evidence="10 16" id="KW-0119">Carbohydrate metabolism</keyword>
<comment type="similarity">
    <text evidence="3 16">Belongs to the glycyl radical enzyme (GRE) family. PFL subfamily.</text>
</comment>
<dbReference type="NCBIfam" id="TIGR01255">
    <property type="entry name" value="pyr_form_ly_1"/>
    <property type="match status" value="1"/>
</dbReference>
<feature type="active site" description="S-acetylcysteine intermediate" evidence="14">
    <location>
        <position position="411"/>
    </location>
</feature>
<keyword evidence="9 16" id="KW-0556">Organic radical</keyword>
<evidence type="ECO:0000313" key="19">
    <source>
        <dbReference type="EMBL" id="QGS11240.1"/>
    </source>
</evidence>
<dbReference type="GO" id="GO:0008861">
    <property type="term" value="F:formate C-acetyltransferase activity"/>
    <property type="evidence" value="ECO:0007669"/>
    <property type="project" value="UniProtKB-UniRule"/>
</dbReference>
<gene>
    <name evidence="19" type="primary">pflB</name>
    <name evidence="19" type="ORF">FOC40_07395</name>
</gene>
<dbReference type="InterPro" id="IPR005949">
    <property type="entry name" value="Form_AcTrfase"/>
</dbReference>
<dbReference type="UniPathway" id="UPA00920">
    <property type="reaction ID" value="UER00891"/>
</dbReference>
<organism evidence="19 20">
    <name type="scientific">Schaalia odontolytica</name>
    <dbReference type="NCBI Taxonomy" id="1660"/>
    <lineage>
        <taxon>Bacteria</taxon>
        <taxon>Bacillati</taxon>
        <taxon>Actinomycetota</taxon>
        <taxon>Actinomycetes</taxon>
        <taxon>Actinomycetales</taxon>
        <taxon>Actinomycetaceae</taxon>
        <taxon>Schaalia</taxon>
    </lineage>
</organism>
<evidence type="ECO:0000256" key="11">
    <source>
        <dbReference type="ARBA" id="ARBA00023315"/>
    </source>
</evidence>
<dbReference type="Pfam" id="PF02901">
    <property type="entry name" value="PFL-like"/>
    <property type="match status" value="1"/>
</dbReference>
<dbReference type="GO" id="GO:0005829">
    <property type="term" value="C:cytosol"/>
    <property type="evidence" value="ECO:0007669"/>
    <property type="project" value="TreeGrafter"/>
</dbReference>
<protein>
    <recommendedName>
        <fullName evidence="5 16">Formate acetyltransferase</fullName>
        <ecNumber evidence="4 16">2.3.1.54</ecNumber>
    </recommendedName>
    <alternativeName>
        <fullName evidence="12 16">Pyruvate formate-lyase</fullName>
    </alternativeName>
</protein>
<feature type="domain" description="Glycine radical" evidence="17">
    <location>
        <begin position="625"/>
        <end position="701"/>
    </location>
</feature>
<dbReference type="PROSITE" id="PS51554">
    <property type="entry name" value="PFL"/>
    <property type="match status" value="1"/>
</dbReference>
<evidence type="ECO:0000256" key="2">
    <source>
        <dbReference type="ARBA" id="ARBA00004809"/>
    </source>
</evidence>
<dbReference type="AlphaFoldDB" id="A0A857A6V1"/>
<evidence type="ECO:0000256" key="6">
    <source>
        <dbReference type="ARBA" id="ARBA00022490"/>
    </source>
</evidence>
<dbReference type="SUPFAM" id="SSF51998">
    <property type="entry name" value="PFL-like glycyl radical enzymes"/>
    <property type="match status" value="1"/>
</dbReference>
<comment type="subcellular location">
    <subcellularLocation>
        <location evidence="1 16">Cytoplasm</location>
    </subcellularLocation>
</comment>
<evidence type="ECO:0000256" key="13">
    <source>
        <dbReference type="ARBA" id="ARBA00049029"/>
    </source>
</evidence>
<dbReference type="EMBL" id="CP046315">
    <property type="protein sequence ID" value="QGS11240.1"/>
    <property type="molecule type" value="Genomic_DNA"/>
</dbReference>
<evidence type="ECO:0000256" key="5">
    <source>
        <dbReference type="ARBA" id="ARBA00013897"/>
    </source>
</evidence>
<dbReference type="PANTHER" id="PTHR30191">
    <property type="entry name" value="FORMATE ACETYLTRANSFERASE"/>
    <property type="match status" value="1"/>
</dbReference>
<dbReference type="InterPro" id="IPR001150">
    <property type="entry name" value="Gly_radical"/>
</dbReference>
<dbReference type="Proteomes" id="UP000424490">
    <property type="component" value="Chromosome"/>
</dbReference>
<keyword evidence="7 16" id="KW-0313">Glucose metabolism</keyword>
<evidence type="ECO:0000256" key="16">
    <source>
        <dbReference type="RuleBase" id="RU368075"/>
    </source>
</evidence>
<dbReference type="InterPro" id="IPR050244">
    <property type="entry name" value="Auton_GlycylRad_Cofactor"/>
</dbReference>
<name>A0A857A6V1_9ACTO</name>
<feature type="active site" description="Cysteine radical intermediate" evidence="14">
    <location>
        <position position="412"/>
    </location>
</feature>
<dbReference type="RefSeq" id="WP_003795092.1">
    <property type="nucleotide sequence ID" value="NZ_CP046315.1"/>
</dbReference>
<accession>A0A857A6V1</accession>
<evidence type="ECO:0000256" key="9">
    <source>
        <dbReference type="ARBA" id="ARBA00022818"/>
    </source>
</evidence>
<keyword evidence="6 16" id="KW-0963">Cytoplasm</keyword>